<dbReference type="Pfam" id="PF12698">
    <property type="entry name" value="ABC2_membrane_3"/>
    <property type="match status" value="1"/>
</dbReference>
<accession>A0A1M5FZB6</accession>
<reference evidence="7 8" key="1">
    <citation type="submission" date="2016-11" db="EMBL/GenBank/DDBJ databases">
        <authorList>
            <person name="Jaros S."/>
            <person name="Januszkiewicz K."/>
            <person name="Wedrychowicz H."/>
        </authorList>
    </citation>
    <scope>NUCLEOTIDE SEQUENCE [LARGE SCALE GENOMIC DNA]</scope>
    <source>
        <strain evidence="7 8">DSM 18119</strain>
    </source>
</reference>
<dbReference type="Proteomes" id="UP000184048">
    <property type="component" value="Unassembled WGS sequence"/>
</dbReference>
<comment type="subcellular location">
    <subcellularLocation>
        <location evidence="5">Cell membrane</location>
        <topology evidence="5">Multi-pass membrane protein</topology>
    </subcellularLocation>
    <subcellularLocation>
        <location evidence="1">Membrane</location>
        <topology evidence="1">Multi-pass membrane protein</topology>
    </subcellularLocation>
</comment>
<dbReference type="PROSITE" id="PS51012">
    <property type="entry name" value="ABC_TM2"/>
    <property type="match status" value="1"/>
</dbReference>
<keyword evidence="8" id="KW-1185">Reference proteome</keyword>
<dbReference type="AlphaFoldDB" id="A0A1M5FZB6"/>
<dbReference type="InterPro" id="IPR047817">
    <property type="entry name" value="ABC2_TM_bact-type"/>
</dbReference>
<keyword evidence="2 5" id="KW-0812">Transmembrane</keyword>
<dbReference type="OrthoDB" id="9778589at2"/>
<evidence type="ECO:0000313" key="7">
    <source>
        <dbReference type="EMBL" id="SHF96512.1"/>
    </source>
</evidence>
<keyword evidence="5" id="KW-0813">Transport</keyword>
<feature type="domain" description="ABC transmembrane type-2" evidence="6">
    <location>
        <begin position="129"/>
        <end position="368"/>
    </location>
</feature>
<dbReference type="GO" id="GO:0140359">
    <property type="term" value="F:ABC-type transporter activity"/>
    <property type="evidence" value="ECO:0007669"/>
    <property type="project" value="InterPro"/>
</dbReference>
<dbReference type="InterPro" id="IPR000412">
    <property type="entry name" value="ABC_2_transport"/>
</dbReference>
<comment type="similarity">
    <text evidence="5">Belongs to the ABC-2 integral membrane protein family.</text>
</comment>
<feature type="transmembrane region" description="Helical" evidence="5">
    <location>
        <begin position="254"/>
        <end position="276"/>
    </location>
</feature>
<evidence type="ECO:0000313" key="8">
    <source>
        <dbReference type="Proteomes" id="UP000184048"/>
    </source>
</evidence>
<keyword evidence="3 5" id="KW-1133">Transmembrane helix</keyword>
<organism evidence="7 8">
    <name type="scientific">Flavisolibacter ginsengisoli DSM 18119</name>
    <dbReference type="NCBI Taxonomy" id="1121884"/>
    <lineage>
        <taxon>Bacteria</taxon>
        <taxon>Pseudomonadati</taxon>
        <taxon>Bacteroidota</taxon>
        <taxon>Chitinophagia</taxon>
        <taxon>Chitinophagales</taxon>
        <taxon>Chitinophagaceae</taxon>
        <taxon>Flavisolibacter</taxon>
    </lineage>
</organism>
<sequence>MPQPYSQVRAMLAITKASLKATFRSPQSIFFSLFFPIVLIWIFGSLGGNGAPKVDVAWEKGVDSNNLVSKALLHNPVLHFVDENKKDVEDELRKGRVTAVISVTRHRDTAQHAPYDIHLRTSPAAQKDFGLLISALNSSIAGIDNTTYANRPTIATVSQTMIEGGRRYRMIDFFLPGMIGFSLIGAAVFGIAFSFYSLRETLVLKRMYSTPVKKQYIILGESLAKVLFQLMTVVVLIAFGYYGYHFTLANGFFTFMDMIFLSFLALLVFMGFGFFITGIAKNQNVIPIYANLFMFPQYFLSGTFFSKTALPAFLQPIIQFLPLTALNDAMRNVAFEGASLSSCWPQVLILSVWGIFIYAITARVFRWE</sequence>
<dbReference type="GO" id="GO:0043190">
    <property type="term" value="C:ATP-binding cassette (ABC) transporter complex"/>
    <property type="evidence" value="ECO:0007669"/>
    <property type="project" value="InterPro"/>
</dbReference>
<proteinExistence type="inferred from homology"/>
<dbReference type="EMBL" id="FQUU01000025">
    <property type="protein sequence ID" value="SHF96512.1"/>
    <property type="molecule type" value="Genomic_DNA"/>
</dbReference>
<dbReference type="InterPro" id="IPR013525">
    <property type="entry name" value="ABC2_TM"/>
</dbReference>
<name>A0A1M5FZB6_9BACT</name>
<evidence type="ECO:0000256" key="4">
    <source>
        <dbReference type="ARBA" id="ARBA00023136"/>
    </source>
</evidence>
<feature type="transmembrane region" description="Helical" evidence="5">
    <location>
        <begin position="216"/>
        <end position="242"/>
    </location>
</feature>
<evidence type="ECO:0000256" key="1">
    <source>
        <dbReference type="ARBA" id="ARBA00004141"/>
    </source>
</evidence>
<feature type="transmembrane region" description="Helical" evidence="5">
    <location>
        <begin position="29"/>
        <end position="48"/>
    </location>
</feature>
<feature type="transmembrane region" description="Helical" evidence="5">
    <location>
        <begin position="173"/>
        <end position="196"/>
    </location>
</feature>
<dbReference type="STRING" id="1121884.SAMN02745131_03994"/>
<evidence type="ECO:0000256" key="5">
    <source>
        <dbReference type="RuleBase" id="RU361157"/>
    </source>
</evidence>
<comment type="caution">
    <text evidence="5">Lacks conserved residue(s) required for the propagation of feature annotation.</text>
</comment>
<dbReference type="InterPro" id="IPR052902">
    <property type="entry name" value="ABC-2_transporter"/>
</dbReference>
<feature type="transmembrane region" description="Helical" evidence="5">
    <location>
        <begin position="347"/>
        <end position="365"/>
    </location>
</feature>
<dbReference type="PANTHER" id="PTHR43027">
    <property type="entry name" value="DOXORUBICIN RESISTANCE ABC TRANSPORTER PERMEASE PROTEIN DRRC-RELATED"/>
    <property type="match status" value="1"/>
</dbReference>
<evidence type="ECO:0000256" key="3">
    <source>
        <dbReference type="ARBA" id="ARBA00022989"/>
    </source>
</evidence>
<dbReference type="PRINTS" id="PR00164">
    <property type="entry name" value="ABC2TRNSPORT"/>
</dbReference>
<dbReference type="PANTHER" id="PTHR43027:SF2">
    <property type="entry name" value="TRANSPORT PERMEASE PROTEIN"/>
    <property type="match status" value="1"/>
</dbReference>
<evidence type="ECO:0000256" key="2">
    <source>
        <dbReference type="ARBA" id="ARBA00022692"/>
    </source>
</evidence>
<keyword evidence="4 5" id="KW-0472">Membrane</keyword>
<evidence type="ECO:0000259" key="6">
    <source>
        <dbReference type="PROSITE" id="PS51012"/>
    </source>
</evidence>
<gene>
    <name evidence="7" type="ORF">SAMN02745131_03994</name>
</gene>
<keyword evidence="5" id="KW-1003">Cell membrane</keyword>
<dbReference type="RefSeq" id="WP_072837104.1">
    <property type="nucleotide sequence ID" value="NZ_FQUU01000025.1"/>
</dbReference>
<protein>
    <recommendedName>
        <fullName evidence="5">Transport permease protein</fullName>
    </recommendedName>
</protein>